<proteinExistence type="inferred from homology"/>
<gene>
    <name evidence="8" type="ORF">EDC14_102228</name>
</gene>
<keyword evidence="9" id="KW-1185">Reference proteome</keyword>
<evidence type="ECO:0000259" key="6">
    <source>
        <dbReference type="Pfam" id="PF03755"/>
    </source>
</evidence>
<comment type="cofactor">
    <cofactor evidence="1">
        <name>a divalent metal cation</name>
        <dbReference type="ChEBI" id="CHEBI:60240"/>
    </cofactor>
</comment>
<sequence length="292" mass="32987">MALSMTGYGRGTSATSNYTITMDIKSINHRYLEIYFKLPKPYAFLEDRLRREISNQISRGKIEVIVTIDKLATEENLVTVNPSLLASYLKAVQELKEHFGIEGNLDVQTVVNLPELFKVTQPELDQDILAQTAGQALGMALESLIESRKIEGERLNGDLLEKIGFLHSLRQQLLELSPQVVIGYQERLSKRITELTGGIEVDPSRLAMEVALFADKSDINEELVRIESHLGQFAAALKIQEPIGRRLDFLIQELNREINTVGSKANDLKIAQLVIEFKSQLEKIREQIQNIE</sequence>
<dbReference type="InterPro" id="IPR005229">
    <property type="entry name" value="YicC/YloC-like"/>
</dbReference>
<dbReference type="GO" id="GO:0016787">
    <property type="term" value="F:hydrolase activity"/>
    <property type="evidence" value="ECO:0007669"/>
    <property type="project" value="UniProtKB-KW"/>
</dbReference>
<keyword evidence="4" id="KW-0378">Hydrolase</keyword>
<dbReference type="EMBL" id="SLUN01000022">
    <property type="protein sequence ID" value="TCL62974.1"/>
    <property type="molecule type" value="Genomic_DNA"/>
</dbReference>
<dbReference type="AlphaFoldDB" id="A0A4R1RB17"/>
<evidence type="ECO:0000259" key="7">
    <source>
        <dbReference type="Pfam" id="PF08340"/>
    </source>
</evidence>
<dbReference type="PANTHER" id="PTHR30636">
    <property type="entry name" value="UPF0701 PROTEIN YICC"/>
    <property type="match status" value="1"/>
</dbReference>
<keyword evidence="3" id="KW-0255">Endonuclease</keyword>
<evidence type="ECO:0000256" key="1">
    <source>
        <dbReference type="ARBA" id="ARBA00001968"/>
    </source>
</evidence>
<dbReference type="NCBIfam" id="TIGR00255">
    <property type="entry name" value="YicC/YloC family endoribonuclease"/>
    <property type="match status" value="1"/>
</dbReference>
<feature type="domain" description="Endoribonuclease YicC-like C-terminal" evidence="7">
    <location>
        <begin position="176"/>
        <end position="292"/>
    </location>
</feature>
<comment type="similarity">
    <text evidence="5">Belongs to the YicC/YloC family.</text>
</comment>
<organism evidence="8 9">
    <name type="scientific">Hydrogenispora ethanolica</name>
    <dbReference type="NCBI Taxonomy" id="1082276"/>
    <lineage>
        <taxon>Bacteria</taxon>
        <taxon>Bacillati</taxon>
        <taxon>Bacillota</taxon>
        <taxon>Hydrogenispora</taxon>
    </lineage>
</organism>
<evidence type="ECO:0000313" key="9">
    <source>
        <dbReference type="Proteomes" id="UP000295008"/>
    </source>
</evidence>
<evidence type="ECO:0000313" key="8">
    <source>
        <dbReference type="EMBL" id="TCL62974.1"/>
    </source>
</evidence>
<accession>A0A4R1RB17</accession>
<comment type="caution">
    <text evidence="8">The sequence shown here is derived from an EMBL/GenBank/DDBJ whole genome shotgun (WGS) entry which is preliminary data.</text>
</comment>
<dbReference type="InterPro" id="IPR013551">
    <property type="entry name" value="YicC-like_C"/>
</dbReference>
<evidence type="ECO:0000256" key="5">
    <source>
        <dbReference type="ARBA" id="ARBA00035648"/>
    </source>
</evidence>
<dbReference type="PANTHER" id="PTHR30636:SF3">
    <property type="entry name" value="UPF0701 PROTEIN YICC"/>
    <property type="match status" value="1"/>
</dbReference>
<protein>
    <submittedName>
        <fullName evidence="8">Uncharacterized protein (TIGR00255 family)</fullName>
    </submittedName>
</protein>
<reference evidence="8 9" key="1">
    <citation type="submission" date="2019-03" db="EMBL/GenBank/DDBJ databases">
        <title>Genomic Encyclopedia of Type Strains, Phase IV (KMG-IV): sequencing the most valuable type-strain genomes for metagenomic binning, comparative biology and taxonomic classification.</title>
        <authorList>
            <person name="Goeker M."/>
        </authorList>
    </citation>
    <scope>NUCLEOTIDE SEQUENCE [LARGE SCALE GENOMIC DNA]</scope>
    <source>
        <strain evidence="8 9">LX-B</strain>
    </source>
</reference>
<feature type="domain" description="Endoribonuclease YicC-like N-terminal" evidence="6">
    <location>
        <begin position="4"/>
        <end position="156"/>
    </location>
</feature>
<evidence type="ECO:0000256" key="3">
    <source>
        <dbReference type="ARBA" id="ARBA00022759"/>
    </source>
</evidence>
<dbReference type="GO" id="GO:0004521">
    <property type="term" value="F:RNA endonuclease activity"/>
    <property type="evidence" value="ECO:0007669"/>
    <property type="project" value="InterPro"/>
</dbReference>
<dbReference type="Proteomes" id="UP000295008">
    <property type="component" value="Unassembled WGS sequence"/>
</dbReference>
<keyword evidence="2" id="KW-0540">Nuclease</keyword>
<dbReference type="Pfam" id="PF03755">
    <property type="entry name" value="YicC-like_N"/>
    <property type="match status" value="1"/>
</dbReference>
<dbReference type="InterPro" id="IPR013527">
    <property type="entry name" value="YicC-like_N"/>
</dbReference>
<evidence type="ECO:0000256" key="2">
    <source>
        <dbReference type="ARBA" id="ARBA00022722"/>
    </source>
</evidence>
<evidence type="ECO:0000256" key="4">
    <source>
        <dbReference type="ARBA" id="ARBA00022801"/>
    </source>
</evidence>
<dbReference type="Pfam" id="PF08340">
    <property type="entry name" value="YicC-like_C"/>
    <property type="match status" value="1"/>
</dbReference>
<name>A0A4R1RB17_HYDET</name>